<name>A0A809XVK1_9BRAD</name>
<evidence type="ECO:0000313" key="1">
    <source>
        <dbReference type="EMBL" id="BCE31587.1"/>
    </source>
</evidence>
<sequence>MRLLDIQPLERRARGGWRFGTRRISDGLADRLIAIGRAEIVRDRLLLKREDRP</sequence>
<dbReference type="AlphaFoldDB" id="A0A809XVK1"/>
<organism evidence="1">
    <name type="scientific">Bradyrhizobium diazoefficiens</name>
    <dbReference type="NCBI Taxonomy" id="1355477"/>
    <lineage>
        <taxon>Bacteria</taxon>
        <taxon>Pseudomonadati</taxon>
        <taxon>Pseudomonadota</taxon>
        <taxon>Alphaproteobacteria</taxon>
        <taxon>Hyphomicrobiales</taxon>
        <taxon>Nitrobacteraceae</taxon>
        <taxon>Bradyrhizobium</taxon>
    </lineage>
</organism>
<reference evidence="1" key="1">
    <citation type="submission" date="2020-05" db="EMBL/GenBank/DDBJ databases">
        <title>Complete genome sequence of Bradyrhizobium diazoefficiens XF2 isolated from soybean nodule.</title>
        <authorList>
            <person name="Noda R."/>
            <person name="Kakizaki K."/>
            <person name="Minamisawa K."/>
        </authorList>
    </citation>
    <scope>NUCLEOTIDE SEQUENCE</scope>
    <source>
        <strain evidence="1">XF2</strain>
    </source>
</reference>
<dbReference type="EMBL" id="AP023092">
    <property type="protein sequence ID" value="BCE31587.1"/>
    <property type="molecule type" value="Genomic_DNA"/>
</dbReference>
<proteinExistence type="predicted"/>
<accession>A0A809XVK1</accession>
<gene>
    <name evidence="1" type="ORF">XF2B_53560</name>
</gene>
<protein>
    <submittedName>
        <fullName evidence="1">Uncharacterized protein</fullName>
    </submittedName>
</protein>